<evidence type="ECO:0000259" key="4">
    <source>
        <dbReference type="Pfam" id="PF08450"/>
    </source>
</evidence>
<feature type="binding site" evidence="3">
    <location>
        <position position="173"/>
    </location>
    <ligand>
        <name>substrate</name>
    </ligand>
</feature>
<dbReference type="GO" id="GO:0019853">
    <property type="term" value="P:L-ascorbic acid biosynthetic process"/>
    <property type="evidence" value="ECO:0007669"/>
    <property type="project" value="TreeGrafter"/>
</dbReference>
<feature type="binding site" evidence="3">
    <location>
        <position position="209"/>
    </location>
    <ligand>
        <name>a divalent metal cation</name>
        <dbReference type="ChEBI" id="CHEBI:60240"/>
    </ligand>
</feature>
<feature type="domain" description="SMP-30/Gluconolactonase/LRE-like region" evidence="4">
    <location>
        <begin position="61"/>
        <end position="319"/>
    </location>
</feature>
<comment type="similarity">
    <text evidence="1">Belongs to the SMP-30/CGR1 family.</text>
</comment>
<evidence type="ECO:0000313" key="5">
    <source>
        <dbReference type="EMBL" id="KAG5175908.1"/>
    </source>
</evidence>
<accession>A0A835YSU6</accession>
<dbReference type="Pfam" id="PF08450">
    <property type="entry name" value="SGL"/>
    <property type="match status" value="1"/>
</dbReference>
<dbReference type="SUPFAM" id="SSF63829">
    <property type="entry name" value="Calcium-dependent phosphotriesterase"/>
    <property type="match status" value="1"/>
</dbReference>
<dbReference type="InterPro" id="IPR005511">
    <property type="entry name" value="SMP-30"/>
</dbReference>
<evidence type="ECO:0000313" key="6">
    <source>
        <dbReference type="Proteomes" id="UP000664859"/>
    </source>
</evidence>
<dbReference type="InterPro" id="IPR011042">
    <property type="entry name" value="6-blade_b-propeller_TolB-like"/>
</dbReference>
<dbReference type="PANTHER" id="PTHR10907:SF47">
    <property type="entry name" value="REGUCALCIN"/>
    <property type="match status" value="1"/>
</dbReference>
<keyword evidence="3" id="KW-0862">Zinc</keyword>
<name>A0A835YSU6_9STRA</name>
<feature type="binding site" evidence="3">
    <location>
        <position position="153"/>
    </location>
    <ligand>
        <name>substrate</name>
    </ligand>
</feature>
<evidence type="ECO:0000256" key="3">
    <source>
        <dbReference type="PIRSR" id="PIRSR605511-2"/>
    </source>
</evidence>
<dbReference type="Gene3D" id="2.120.10.30">
    <property type="entry name" value="TolB, C-terminal domain"/>
    <property type="match status" value="1"/>
</dbReference>
<dbReference type="Proteomes" id="UP000664859">
    <property type="component" value="Unassembled WGS sequence"/>
</dbReference>
<dbReference type="PRINTS" id="PR01790">
    <property type="entry name" value="SMP30FAMILY"/>
</dbReference>
<dbReference type="InterPro" id="IPR013658">
    <property type="entry name" value="SGL"/>
</dbReference>
<evidence type="ECO:0000256" key="2">
    <source>
        <dbReference type="PIRSR" id="PIRSR605511-1"/>
    </source>
</evidence>
<keyword evidence="6" id="KW-1185">Reference proteome</keyword>
<feature type="binding site" evidence="3">
    <location>
        <position position="155"/>
    </location>
    <ligand>
        <name>substrate</name>
    </ligand>
</feature>
<feature type="active site" description="Proton donor/acceptor" evidence="2">
    <location>
        <position position="260"/>
    </location>
</feature>
<comment type="cofactor">
    <cofactor evidence="3">
        <name>Zn(2+)</name>
        <dbReference type="ChEBI" id="CHEBI:29105"/>
    </cofactor>
    <text evidence="3">Binds 1 divalent metal cation per subunit.</text>
</comment>
<proteinExistence type="inferred from homology"/>
<feature type="binding site" evidence="3">
    <location>
        <position position="63"/>
    </location>
    <ligand>
        <name>a divalent metal cation</name>
        <dbReference type="ChEBI" id="CHEBI:60240"/>
    </ligand>
</feature>
<dbReference type="AlphaFoldDB" id="A0A835YSU6"/>
<sequence length="356" mass="39302">MSQKVALLATAAVAAAVIYAGLQRRRKDAARRTTHTLAWTGALEDIPENEPVLLMECNALVGEGVVWDAKTQALRWVDIEGRRLYRLRYQTREVVSWELPKRASMACLREGAESDKATLPLLMGFEDGFALYNPETRATQYLPGDYVQEGNIRLNDGRCDRQGRLVCGGVNLDHIDEALDVWHATVSTYQIGEDMRANQVLPGPYRCYNATSFSPDGRTMYMADTPSKQILAYDYDPMTGNISGKPRVLKEFTEEEGNPDGATVDASGNVWVAEFWAGRINCIAPDGSTVRRIEIPHAKRTTCCCIGGPQLDTLFITSACIGLTDGELKQQPWAGGLMAIKLGKGFRGIPEARFFG</sequence>
<comment type="caution">
    <text evidence="5">The sequence shown here is derived from an EMBL/GenBank/DDBJ whole genome shotgun (WGS) entry which is preliminary data.</text>
</comment>
<protein>
    <submittedName>
        <fullName evidence="5">Regucalcin</fullName>
    </submittedName>
</protein>
<reference evidence="5" key="1">
    <citation type="submission" date="2021-02" db="EMBL/GenBank/DDBJ databases">
        <title>First Annotated Genome of the Yellow-green Alga Tribonema minus.</title>
        <authorList>
            <person name="Mahan K.M."/>
        </authorList>
    </citation>
    <scope>NUCLEOTIDE SEQUENCE</scope>
    <source>
        <strain evidence="5">UTEX B ZZ1240</strain>
    </source>
</reference>
<feature type="binding site" evidence="3">
    <location>
        <position position="260"/>
    </location>
    <ligand>
        <name>a divalent metal cation</name>
        <dbReference type="ChEBI" id="CHEBI:60240"/>
    </ligand>
</feature>
<dbReference type="GO" id="GO:0005509">
    <property type="term" value="F:calcium ion binding"/>
    <property type="evidence" value="ECO:0007669"/>
    <property type="project" value="TreeGrafter"/>
</dbReference>
<organism evidence="5 6">
    <name type="scientific">Tribonema minus</name>
    <dbReference type="NCBI Taxonomy" id="303371"/>
    <lineage>
        <taxon>Eukaryota</taxon>
        <taxon>Sar</taxon>
        <taxon>Stramenopiles</taxon>
        <taxon>Ochrophyta</taxon>
        <taxon>PX clade</taxon>
        <taxon>Xanthophyceae</taxon>
        <taxon>Tribonematales</taxon>
        <taxon>Tribonemataceae</taxon>
        <taxon>Tribonema</taxon>
    </lineage>
</organism>
<dbReference type="EMBL" id="JAFCMP010000544">
    <property type="protein sequence ID" value="KAG5175908.1"/>
    <property type="molecule type" value="Genomic_DNA"/>
</dbReference>
<dbReference type="PANTHER" id="PTHR10907">
    <property type="entry name" value="REGUCALCIN"/>
    <property type="match status" value="1"/>
</dbReference>
<gene>
    <name evidence="5" type="ORF">JKP88DRAFT_351334</name>
</gene>
<keyword evidence="3" id="KW-0479">Metal-binding</keyword>
<dbReference type="OrthoDB" id="423498at2759"/>
<dbReference type="GO" id="GO:0004341">
    <property type="term" value="F:gluconolactonase activity"/>
    <property type="evidence" value="ECO:0007669"/>
    <property type="project" value="TreeGrafter"/>
</dbReference>
<evidence type="ECO:0000256" key="1">
    <source>
        <dbReference type="ARBA" id="ARBA00008853"/>
    </source>
</evidence>